<dbReference type="Pfam" id="PF00672">
    <property type="entry name" value="HAMP"/>
    <property type="match status" value="1"/>
</dbReference>
<organism evidence="15 16">
    <name type="scientific">Paenibacillus thiaminolyticus</name>
    <name type="common">Bacillus thiaminolyticus</name>
    <dbReference type="NCBI Taxonomy" id="49283"/>
    <lineage>
        <taxon>Bacteria</taxon>
        <taxon>Bacillati</taxon>
        <taxon>Bacillota</taxon>
        <taxon>Bacilli</taxon>
        <taxon>Bacillales</taxon>
        <taxon>Paenibacillaceae</taxon>
        <taxon>Paenibacillus</taxon>
    </lineage>
</organism>
<evidence type="ECO:0000256" key="10">
    <source>
        <dbReference type="ARBA" id="ARBA00023012"/>
    </source>
</evidence>
<gene>
    <name evidence="15" type="ORF">FLT43_09245</name>
    <name evidence="14" type="ORF">M5W83_02265</name>
</gene>
<sequence>MISQKLHSLRSKLLVLYFIILMIPMVVIVYVMPSYFYNVITERTSKQTETILESLSKNMETYLDDLVRLTITPYLSDEVMNALKLKASSRYSTVDDYTKLLSERALRNGLPNLMRNLRSDILGIVLLPLDGSTYMLPSSQGGQITENYSFRTQSWYQKAVEADGKTVFISPHPRYYVTNPTVSHAFSVARLIQDPDSRQPLAVLMADADLSIINHLVKDIEFDVSSIVSIYDQDNQLIFSNHPLSEEIQLQAVQPGNMVQGERDSYVKIAKQMNSSDWSIVVLLSKTELMNNIRWFYIVGGLFAIAGIAATFLLFKLLSHWIINPYHKLLSAMNRFRRGDWQSRIEVRNGTGEIHELSLAYNTMADQISDMVKREYIAKLQLKEAEYRALQSQIQPHFLYNTLNGFIGLNRMNKRDVLEEAIVSLSRMLRYTLEDRPKSTLREEFLFLQRYCELQQLRFGNKFTFRIEHDEAVGDAMIPKLLLQPLVENAIIHGIEPLRRPAFLQVQAMEVSVDGEPWLAIAMKDTGKGFDEEAVRPNAVGLANTKERLRLLYPSAAFAVQSAVDEGTSITIQIRKEEVSA</sequence>
<protein>
    <submittedName>
        <fullName evidence="15">Sensor histidine kinase</fullName>
    </submittedName>
</protein>
<dbReference type="EMBL" id="CP041405">
    <property type="protein sequence ID" value="QDM43661.1"/>
    <property type="molecule type" value="Genomic_DNA"/>
</dbReference>
<dbReference type="PANTHER" id="PTHR34220:SF11">
    <property type="entry name" value="SENSOR PROTEIN KINASE HPTS"/>
    <property type="match status" value="1"/>
</dbReference>
<dbReference type="InterPro" id="IPR036890">
    <property type="entry name" value="HATPase_C_sf"/>
</dbReference>
<evidence type="ECO:0000313" key="15">
    <source>
        <dbReference type="EMBL" id="QDM43661.1"/>
    </source>
</evidence>
<keyword evidence="4" id="KW-0808">Transferase</keyword>
<evidence type="ECO:0000313" key="14">
    <source>
        <dbReference type="EMBL" id="MCY9606003.1"/>
    </source>
</evidence>
<dbReference type="Gene3D" id="6.10.340.10">
    <property type="match status" value="1"/>
</dbReference>
<dbReference type="GO" id="GO:0005886">
    <property type="term" value="C:plasma membrane"/>
    <property type="evidence" value="ECO:0007669"/>
    <property type="project" value="UniProtKB-SubCell"/>
</dbReference>
<evidence type="ECO:0000256" key="9">
    <source>
        <dbReference type="ARBA" id="ARBA00022989"/>
    </source>
</evidence>
<evidence type="ECO:0000256" key="11">
    <source>
        <dbReference type="ARBA" id="ARBA00023136"/>
    </source>
</evidence>
<dbReference type="SUPFAM" id="SSF158472">
    <property type="entry name" value="HAMP domain-like"/>
    <property type="match status" value="1"/>
</dbReference>
<feature type="transmembrane region" description="Helical" evidence="12">
    <location>
        <begin position="295"/>
        <end position="318"/>
    </location>
</feature>
<dbReference type="Proteomes" id="UP000315377">
    <property type="component" value="Chromosome"/>
</dbReference>
<evidence type="ECO:0000256" key="6">
    <source>
        <dbReference type="ARBA" id="ARBA00022741"/>
    </source>
</evidence>
<proteinExistence type="predicted"/>
<evidence type="ECO:0000313" key="16">
    <source>
        <dbReference type="Proteomes" id="UP000315377"/>
    </source>
</evidence>
<keyword evidence="7 15" id="KW-0418">Kinase</keyword>
<dbReference type="SMART" id="SM00304">
    <property type="entry name" value="HAMP"/>
    <property type="match status" value="1"/>
</dbReference>
<dbReference type="SUPFAM" id="SSF55874">
    <property type="entry name" value="ATPase domain of HSP90 chaperone/DNA topoisomerase II/histidine kinase"/>
    <property type="match status" value="1"/>
</dbReference>
<keyword evidence="3" id="KW-0597">Phosphoprotein</keyword>
<dbReference type="Gene3D" id="3.30.565.10">
    <property type="entry name" value="Histidine kinase-like ATPase, C-terminal domain"/>
    <property type="match status" value="1"/>
</dbReference>
<feature type="domain" description="HAMP" evidence="13">
    <location>
        <begin position="320"/>
        <end position="373"/>
    </location>
</feature>
<dbReference type="PANTHER" id="PTHR34220">
    <property type="entry name" value="SENSOR HISTIDINE KINASE YPDA"/>
    <property type="match status" value="1"/>
</dbReference>
<dbReference type="CDD" id="cd06225">
    <property type="entry name" value="HAMP"/>
    <property type="match status" value="1"/>
</dbReference>
<keyword evidence="17" id="KW-1185">Reference proteome</keyword>
<dbReference type="PROSITE" id="PS50885">
    <property type="entry name" value="HAMP"/>
    <property type="match status" value="1"/>
</dbReference>
<evidence type="ECO:0000256" key="5">
    <source>
        <dbReference type="ARBA" id="ARBA00022692"/>
    </source>
</evidence>
<evidence type="ECO:0000256" key="7">
    <source>
        <dbReference type="ARBA" id="ARBA00022777"/>
    </source>
</evidence>
<dbReference type="Gene3D" id="3.30.450.20">
    <property type="entry name" value="PAS domain"/>
    <property type="match status" value="2"/>
</dbReference>
<evidence type="ECO:0000256" key="4">
    <source>
        <dbReference type="ARBA" id="ARBA00022679"/>
    </source>
</evidence>
<feature type="transmembrane region" description="Helical" evidence="12">
    <location>
        <begin position="12"/>
        <end position="37"/>
    </location>
</feature>
<accession>A0AAP9DSV6</accession>
<comment type="subcellular location">
    <subcellularLocation>
        <location evidence="1">Cell membrane</location>
        <topology evidence="1">Multi-pass membrane protein</topology>
    </subcellularLocation>
</comment>
<keyword evidence="2" id="KW-1003">Cell membrane</keyword>
<dbReference type="InterPro" id="IPR003660">
    <property type="entry name" value="HAMP_dom"/>
</dbReference>
<keyword evidence="8" id="KW-0067">ATP-binding</keyword>
<evidence type="ECO:0000256" key="12">
    <source>
        <dbReference type="SAM" id="Phobius"/>
    </source>
</evidence>
<evidence type="ECO:0000256" key="3">
    <source>
        <dbReference type="ARBA" id="ARBA00022553"/>
    </source>
</evidence>
<dbReference type="Pfam" id="PF06580">
    <property type="entry name" value="His_kinase"/>
    <property type="match status" value="1"/>
</dbReference>
<dbReference type="RefSeq" id="WP_087445158.1">
    <property type="nucleotide sequence ID" value="NZ_CABMNB010000047.1"/>
</dbReference>
<dbReference type="InterPro" id="IPR050640">
    <property type="entry name" value="Bact_2-comp_sensor_kinase"/>
</dbReference>
<reference evidence="14 17" key="2">
    <citation type="submission" date="2022-05" db="EMBL/GenBank/DDBJ databases">
        <title>Genome Sequencing of Bee-Associated Microbes.</title>
        <authorList>
            <person name="Dunlap C."/>
        </authorList>
    </citation>
    <scope>NUCLEOTIDE SEQUENCE [LARGE SCALE GENOMIC DNA]</scope>
    <source>
        <strain evidence="14 17">NRRL B-14613</strain>
    </source>
</reference>
<dbReference type="GeneID" id="76996154"/>
<name>A0AAP9DSV6_PANTH</name>
<evidence type="ECO:0000259" key="13">
    <source>
        <dbReference type="PROSITE" id="PS50885"/>
    </source>
</evidence>
<keyword evidence="9 12" id="KW-1133">Transmembrane helix</keyword>
<dbReference type="Pfam" id="PF02743">
    <property type="entry name" value="dCache_1"/>
    <property type="match status" value="1"/>
</dbReference>
<evidence type="ECO:0000256" key="2">
    <source>
        <dbReference type="ARBA" id="ARBA00022475"/>
    </source>
</evidence>
<dbReference type="AlphaFoldDB" id="A0AAP9DSV6"/>
<evidence type="ECO:0000256" key="8">
    <source>
        <dbReference type="ARBA" id="ARBA00022840"/>
    </source>
</evidence>
<reference evidence="15 16" key="1">
    <citation type="submission" date="2019-07" db="EMBL/GenBank/DDBJ databases">
        <title>Paenibacillus thiaminolyticus NRRL B-4156.</title>
        <authorList>
            <person name="Hehnly C."/>
            <person name="Zhang L."/>
        </authorList>
    </citation>
    <scope>NUCLEOTIDE SEQUENCE [LARGE SCALE GENOMIC DNA]</scope>
    <source>
        <strain evidence="15 16">NRRL B-4156</strain>
    </source>
</reference>
<evidence type="ECO:0000256" key="1">
    <source>
        <dbReference type="ARBA" id="ARBA00004651"/>
    </source>
</evidence>
<keyword evidence="6" id="KW-0547">Nucleotide-binding</keyword>
<dbReference type="InterPro" id="IPR033479">
    <property type="entry name" value="dCache_1"/>
</dbReference>
<keyword evidence="10" id="KW-0902">Two-component regulatory system</keyword>
<keyword evidence="11 12" id="KW-0472">Membrane</keyword>
<keyword evidence="5 12" id="KW-0812">Transmembrane</keyword>
<dbReference type="Proteomes" id="UP001209276">
    <property type="component" value="Unassembled WGS sequence"/>
</dbReference>
<dbReference type="GO" id="GO:0000155">
    <property type="term" value="F:phosphorelay sensor kinase activity"/>
    <property type="evidence" value="ECO:0007669"/>
    <property type="project" value="InterPro"/>
</dbReference>
<dbReference type="GO" id="GO:0005524">
    <property type="term" value="F:ATP binding"/>
    <property type="evidence" value="ECO:0007669"/>
    <property type="project" value="UniProtKB-KW"/>
</dbReference>
<dbReference type="EMBL" id="JAMDMM010000005">
    <property type="protein sequence ID" value="MCY9606003.1"/>
    <property type="molecule type" value="Genomic_DNA"/>
</dbReference>
<dbReference type="InterPro" id="IPR010559">
    <property type="entry name" value="Sig_transdc_His_kin_internal"/>
</dbReference>
<evidence type="ECO:0000313" key="17">
    <source>
        <dbReference type="Proteomes" id="UP001209276"/>
    </source>
</evidence>